<dbReference type="InterPro" id="IPR001245">
    <property type="entry name" value="Ser-Thr/Tyr_kinase_cat_dom"/>
</dbReference>
<name>A0AAV5I0W4_9ROSI</name>
<keyword evidence="3" id="KW-1133">Transmembrane helix</keyword>
<evidence type="ECO:0000256" key="3">
    <source>
        <dbReference type="SAM" id="Phobius"/>
    </source>
</evidence>
<dbReference type="InterPro" id="IPR011009">
    <property type="entry name" value="Kinase-like_dom_sf"/>
</dbReference>
<dbReference type="PROSITE" id="PS50011">
    <property type="entry name" value="PROTEIN_KINASE_DOM"/>
    <property type="match status" value="1"/>
</dbReference>
<dbReference type="Pfam" id="PF07714">
    <property type="entry name" value="PK_Tyr_Ser-Thr"/>
    <property type="match status" value="2"/>
</dbReference>
<keyword evidence="6" id="KW-1185">Reference proteome</keyword>
<dbReference type="EMBL" id="BPVZ01000006">
    <property type="protein sequence ID" value="GKU93161.1"/>
    <property type="molecule type" value="Genomic_DNA"/>
</dbReference>
<accession>A0AAV5I0W4</accession>
<dbReference type="GO" id="GO:0005524">
    <property type="term" value="F:ATP binding"/>
    <property type="evidence" value="ECO:0007669"/>
    <property type="project" value="InterPro"/>
</dbReference>
<dbReference type="PANTHER" id="PTHR45621">
    <property type="entry name" value="OS01G0588500 PROTEIN-RELATED"/>
    <property type="match status" value="1"/>
</dbReference>
<feature type="domain" description="Protein kinase" evidence="4">
    <location>
        <begin position="17"/>
        <end position="318"/>
    </location>
</feature>
<dbReference type="SUPFAM" id="SSF56112">
    <property type="entry name" value="Protein kinase-like (PK-like)"/>
    <property type="match status" value="2"/>
</dbReference>
<gene>
    <name evidence="5" type="ORF">SLEP1_g6783</name>
</gene>
<protein>
    <recommendedName>
        <fullName evidence="4">Protein kinase domain-containing protein</fullName>
    </recommendedName>
</protein>
<dbReference type="SMART" id="SM00220">
    <property type="entry name" value="S_TKc"/>
    <property type="match status" value="1"/>
</dbReference>
<organism evidence="5 6">
    <name type="scientific">Rubroshorea leprosula</name>
    <dbReference type="NCBI Taxonomy" id="152421"/>
    <lineage>
        <taxon>Eukaryota</taxon>
        <taxon>Viridiplantae</taxon>
        <taxon>Streptophyta</taxon>
        <taxon>Embryophyta</taxon>
        <taxon>Tracheophyta</taxon>
        <taxon>Spermatophyta</taxon>
        <taxon>Magnoliopsida</taxon>
        <taxon>eudicotyledons</taxon>
        <taxon>Gunneridae</taxon>
        <taxon>Pentapetalae</taxon>
        <taxon>rosids</taxon>
        <taxon>malvids</taxon>
        <taxon>Malvales</taxon>
        <taxon>Dipterocarpaceae</taxon>
        <taxon>Rubroshorea</taxon>
    </lineage>
</organism>
<dbReference type="Gene3D" id="3.30.200.20">
    <property type="entry name" value="Phosphorylase Kinase, domain 1"/>
    <property type="match status" value="2"/>
</dbReference>
<dbReference type="InterPro" id="IPR050823">
    <property type="entry name" value="Plant_Ser_Thr_Prot_Kinase"/>
</dbReference>
<dbReference type="Gene3D" id="1.10.510.10">
    <property type="entry name" value="Transferase(Phosphotransferase) domain 1"/>
    <property type="match status" value="2"/>
</dbReference>
<proteinExistence type="predicted"/>
<keyword evidence="2" id="KW-1003">Cell membrane</keyword>
<dbReference type="Proteomes" id="UP001054252">
    <property type="component" value="Unassembled WGS sequence"/>
</dbReference>
<comment type="caution">
    <text evidence="5">The sequence shown here is derived from an EMBL/GenBank/DDBJ whole genome shotgun (WGS) entry which is preliminary data.</text>
</comment>
<evidence type="ECO:0000256" key="2">
    <source>
        <dbReference type="ARBA" id="ARBA00022475"/>
    </source>
</evidence>
<dbReference type="AlphaFoldDB" id="A0AAV5I0W4"/>
<evidence type="ECO:0000313" key="5">
    <source>
        <dbReference type="EMBL" id="GKU93161.1"/>
    </source>
</evidence>
<comment type="subcellular location">
    <subcellularLocation>
        <location evidence="1">Cell membrane</location>
    </subcellularLocation>
</comment>
<keyword evidence="3" id="KW-0472">Membrane</keyword>
<reference evidence="5 6" key="1">
    <citation type="journal article" date="2021" name="Commun. Biol.">
        <title>The genome of Shorea leprosula (Dipterocarpaceae) highlights the ecological relevance of drought in aseasonal tropical rainforests.</title>
        <authorList>
            <person name="Ng K.K.S."/>
            <person name="Kobayashi M.J."/>
            <person name="Fawcett J.A."/>
            <person name="Hatakeyama M."/>
            <person name="Paape T."/>
            <person name="Ng C.H."/>
            <person name="Ang C.C."/>
            <person name="Tnah L.H."/>
            <person name="Lee C.T."/>
            <person name="Nishiyama T."/>
            <person name="Sese J."/>
            <person name="O'Brien M.J."/>
            <person name="Copetti D."/>
            <person name="Mohd Noor M.I."/>
            <person name="Ong R.C."/>
            <person name="Putra M."/>
            <person name="Sireger I.Z."/>
            <person name="Indrioko S."/>
            <person name="Kosugi Y."/>
            <person name="Izuno A."/>
            <person name="Isagi Y."/>
            <person name="Lee S.L."/>
            <person name="Shimizu K.K."/>
        </authorList>
    </citation>
    <scope>NUCLEOTIDE SEQUENCE [LARGE SCALE GENOMIC DNA]</scope>
    <source>
        <strain evidence="5">214</strain>
    </source>
</reference>
<keyword evidence="3" id="KW-0812">Transmembrane</keyword>
<dbReference type="GO" id="GO:0004672">
    <property type="term" value="F:protein kinase activity"/>
    <property type="evidence" value="ECO:0007669"/>
    <property type="project" value="InterPro"/>
</dbReference>
<dbReference type="InterPro" id="IPR000719">
    <property type="entry name" value="Prot_kinase_dom"/>
</dbReference>
<evidence type="ECO:0000313" key="6">
    <source>
        <dbReference type="Proteomes" id="UP001054252"/>
    </source>
</evidence>
<evidence type="ECO:0000256" key="1">
    <source>
        <dbReference type="ARBA" id="ARBA00004236"/>
    </source>
</evidence>
<feature type="transmembrane region" description="Helical" evidence="3">
    <location>
        <begin position="465"/>
        <end position="484"/>
    </location>
</feature>
<sequence length="497" mass="58088">MVGLIPYEYLCLFTNEFSEENFIGKFQFGKLYRGIWEDGSDNIIEDNKWEDLEVLVKIYEDPLIYKVYPGDTHERFRDEMQAAELFKRNNPNLPKLIGYWYQREPEQAALIYELKALQDALSNLIPKDSFCWLQRIKVAFGLASVLEILHCYSRYLIRNIDAAHIMVDKDYNPILIDFSMLSGGIVFDKKDILCQHVHGCYGYIDPSLAQGGWSEKCDVFAYGFFPSPAHNECIINKGQRRPTNPFAGKECENIKVYSYEDLSCYTNGFRKENLIGNFQFGKVYHGVMEGQQVTVKIWDGVNKKNRRNYGTLGTQNELRLRAELLLLKHRKLISLPYLVNVIGYCHENEHFSVVYDLKPLNSMHNLLLKDTFTWSRRIKAALGLACLLKFLHTPDPPNEKYLVCNIAAPHIMLDQEYNPKLFDFGMFRGGIFSDWWYDYPSKNDECFGYADPATIGEGISAQQVYLFYCVWNIFMRLMFISWVFKIFRRKTHQNYVV</sequence>
<evidence type="ECO:0000259" key="4">
    <source>
        <dbReference type="PROSITE" id="PS50011"/>
    </source>
</evidence>
<dbReference type="GO" id="GO:0005886">
    <property type="term" value="C:plasma membrane"/>
    <property type="evidence" value="ECO:0007669"/>
    <property type="project" value="UniProtKB-SubCell"/>
</dbReference>